<dbReference type="Gene3D" id="2.60.40.420">
    <property type="entry name" value="Cupredoxins - blue copper proteins"/>
    <property type="match status" value="1"/>
</dbReference>
<feature type="domain" description="Phytocyanin" evidence="3">
    <location>
        <begin position="19"/>
        <end position="114"/>
    </location>
</feature>
<keyword evidence="2" id="KW-0186">Copper</keyword>
<dbReference type="Proteomes" id="UP001465755">
    <property type="component" value="Unassembled WGS sequence"/>
</dbReference>
<sequence>MSVVVASSGSEVTNVTEAETLTVGNSSGWALGVDYQPLTLAVGGSLQFAWERGQHNVVQIDSASCNALAHGNVLAGLAQTSYSYIATTPGSQYFACSVPGHCSAGMLLRVNVTGNSAVAPAPAFAPSSAQPQNETSAPASALDQELLAAGFLPATSNADIPGYCKDPVPDPEYPGYTRVTCYGPGIDVAPGQVVNWFYELPSPFVDGDLAAVAKQTSQLVDETGRPVPLSEIYVHHFFGAASLINAEGAELRGTMTNPLLPQPHNTIGNGSVLNTTDIRTVNVHLINTLGVLEDDLVPCIECWCRDKLTVEMGYRGGTACCSSLNCPTTADNSSGHTYFLQYNMTYKPLTPALESSSLQYHLLDVVNGSVEHDILAELPGASVNVTAVGILDSRCPQKQPYGIAQCIAHQHIGGQCIELRFENGTTICKSCPVYGSSPSVDTAGNEHSYLVKMEHDTLQPVYMMEPGSIVELVSQYDASTNHYGVMSLFTLLLDQSWDPSCPGAQTDLAFGPRIGEDAGDAFGFYEGQGSSVLQDLGRRQVLALAGLQLAVWQPAGQVLAQDLDLADRSGTPGSSEAELPAAAPASARKAKRVRMETLSDSALSVAIYPEFKYNASGGGGVADLIPSSNPNRVNVKFDPKAMTIPDVTAATATWLGMPMLPGARIAITPSKFEGFIDKATGQVEMTFVAEFNFNFANNLYKAPPLLVTTNLTTEEINGSIRQGHGQRMNDKGVARLVGVAQVPKTTDTFINKFLMLPTETFAAMSSKFEFL</sequence>
<dbReference type="Pfam" id="PF07712">
    <property type="entry name" value="SURNod19"/>
    <property type="match status" value="1"/>
</dbReference>
<organism evidence="4 5">
    <name type="scientific">Symbiochloris irregularis</name>
    <dbReference type="NCBI Taxonomy" id="706552"/>
    <lineage>
        <taxon>Eukaryota</taxon>
        <taxon>Viridiplantae</taxon>
        <taxon>Chlorophyta</taxon>
        <taxon>core chlorophytes</taxon>
        <taxon>Trebouxiophyceae</taxon>
        <taxon>Trebouxiales</taxon>
        <taxon>Trebouxiaceae</taxon>
        <taxon>Symbiochloris</taxon>
    </lineage>
</organism>
<dbReference type="AlphaFoldDB" id="A0AAW1PC78"/>
<dbReference type="PANTHER" id="PTHR35320:SF1">
    <property type="entry name" value="ATP-DEPENDENT CLP PROTEASE ATP-BINDING SUBUNIT"/>
    <property type="match status" value="1"/>
</dbReference>
<dbReference type="PROSITE" id="PS51485">
    <property type="entry name" value="PHYTOCYANIN"/>
    <property type="match status" value="1"/>
</dbReference>
<dbReference type="GO" id="GO:0009055">
    <property type="term" value="F:electron transfer activity"/>
    <property type="evidence" value="ECO:0007669"/>
    <property type="project" value="InterPro"/>
</dbReference>
<dbReference type="EMBL" id="JALJOQ010000031">
    <property type="protein sequence ID" value="KAK9807375.1"/>
    <property type="molecule type" value="Genomic_DNA"/>
</dbReference>
<proteinExistence type="predicted"/>
<name>A0AAW1PC78_9CHLO</name>
<dbReference type="Pfam" id="PF02298">
    <property type="entry name" value="Cu_bind_like"/>
    <property type="match status" value="1"/>
</dbReference>
<evidence type="ECO:0000313" key="4">
    <source>
        <dbReference type="EMBL" id="KAK9807375.1"/>
    </source>
</evidence>
<gene>
    <name evidence="4" type="ORF">WJX73_008921</name>
</gene>
<dbReference type="InterPro" id="IPR003245">
    <property type="entry name" value="Phytocyanin_dom"/>
</dbReference>
<evidence type="ECO:0000256" key="2">
    <source>
        <dbReference type="ARBA" id="ARBA00023008"/>
    </source>
</evidence>
<evidence type="ECO:0000313" key="5">
    <source>
        <dbReference type="Proteomes" id="UP001465755"/>
    </source>
</evidence>
<keyword evidence="1" id="KW-0479">Metal-binding</keyword>
<evidence type="ECO:0000256" key="1">
    <source>
        <dbReference type="ARBA" id="ARBA00022723"/>
    </source>
</evidence>
<comment type="caution">
    <text evidence="4">The sequence shown here is derived from an EMBL/GenBank/DDBJ whole genome shotgun (WGS) entry which is preliminary data.</text>
</comment>
<protein>
    <recommendedName>
        <fullName evidence="3">Phytocyanin domain-containing protein</fullName>
    </recommendedName>
</protein>
<dbReference type="SUPFAM" id="SSF49503">
    <property type="entry name" value="Cupredoxins"/>
    <property type="match status" value="1"/>
</dbReference>
<dbReference type="InterPro" id="IPR008972">
    <property type="entry name" value="Cupredoxin"/>
</dbReference>
<evidence type="ECO:0000259" key="3">
    <source>
        <dbReference type="PROSITE" id="PS51485"/>
    </source>
</evidence>
<accession>A0AAW1PC78</accession>
<dbReference type="PANTHER" id="PTHR35320">
    <property type="entry name" value="ATP-DEPENDENT CLP PROTEASE ATP-BINDING SUBUNIT"/>
    <property type="match status" value="1"/>
</dbReference>
<keyword evidence="5" id="KW-1185">Reference proteome</keyword>
<reference evidence="4 5" key="1">
    <citation type="journal article" date="2024" name="Nat. Commun.">
        <title>Phylogenomics reveals the evolutionary origins of lichenization in chlorophyte algae.</title>
        <authorList>
            <person name="Puginier C."/>
            <person name="Libourel C."/>
            <person name="Otte J."/>
            <person name="Skaloud P."/>
            <person name="Haon M."/>
            <person name="Grisel S."/>
            <person name="Petersen M."/>
            <person name="Berrin J.G."/>
            <person name="Delaux P.M."/>
            <person name="Dal Grande F."/>
            <person name="Keller J."/>
        </authorList>
    </citation>
    <scope>NUCLEOTIDE SEQUENCE [LARGE SCALE GENOMIC DNA]</scope>
    <source>
        <strain evidence="4 5">SAG 2036</strain>
    </source>
</reference>
<dbReference type="GO" id="GO:0046872">
    <property type="term" value="F:metal ion binding"/>
    <property type="evidence" value="ECO:0007669"/>
    <property type="project" value="UniProtKB-KW"/>
</dbReference>
<dbReference type="PROSITE" id="PS00196">
    <property type="entry name" value="COPPER_BLUE"/>
    <property type="match status" value="1"/>
</dbReference>
<dbReference type="InterPro" id="IPR028871">
    <property type="entry name" value="BlueCu_1_BS"/>
</dbReference>
<dbReference type="InterPro" id="IPR011692">
    <property type="entry name" value="Stress_up-reg_Nod19"/>
</dbReference>